<keyword evidence="3" id="KW-1185">Reference proteome</keyword>
<dbReference type="InterPro" id="IPR036047">
    <property type="entry name" value="F-box-like_dom_sf"/>
</dbReference>
<dbReference type="Gramene" id="TraesJUL7A03G03836790.1">
    <property type="protein sequence ID" value="TraesJUL7A03G03836790.1"/>
    <property type="gene ID" value="TraesJUL7A03G03836790"/>
</dbReference>
<dbReference type="Gramene" id="TraesWEE_scaffold_013893_01G000300.1">
    <property type="protein sequence ID" value="TraesWEE_scaffold_013893_01G000300.1"/>
    <property type="gene ID" value="TraesWEE_scaffold_013893_01G000300"/>
</dbReference>
<dbReference type="PANTHER" id="PTHR31264">
    <property type="entry name" value="OS07G0554500 PROTEIN-RELATED"/>
    <property type="match status" value="1"/>
</dbReference>
<reference evidence="2" key="1">
    <citation type="submission" date="2018-08" db="EMBL/GenBank/DDBJ databases">
        <authorList>
            <person name="Rossello M."/>
        </authorList>
    </citation>
    <scope>NUCLEOTIDE SEQUENCE [LARGE SCALE GENOMIC DNA]</scope>
    <source>
        <strain evidence="2">cv. Chinese Spring</strain>
    </source>
</reference>
<evidence type="ECO:0000313" key="3">
    <source>
        <dbReference type="Proteomes" id="UP000019116"/>
    </source>
</evidence>
<sequence length="452" mass="50536">MAPPPTSNPVPPPEPPSLRVQDGLLQEIFLPSTVMASPPAPGPQQIPQPASSVADLPDVLLEEIFLRLPAAADLARASTACASFHSVISGHAFLRRYRVIHPPPLVGMVHDPFIPAQQPHPSAVPARAFVGFDFSCSSFLPSTAGRSWSEIDFFDGRALLAGAPVKEESGSRLLVGAELCDSQYSQFLVRVLAVCDPVHRRYILLPAVPDHLKALVRRPDLLMLETFLAPGEDEDDPLSFRVVCLAQCRINLLMLGFSSLDGQWHILIHDQWSAQATIGSFENSEPWLSCRQYVHRCFCWRLHFMNKLLLLDTHTMEFSVVSLPPEQPPNRNYVIVEAADGMLGMLTKRYDEYREDDRCWLAYSILRNNQWYSEKVILLPVKHAALVGVAGGYLLVEALYTPSTQHMLKFGLFSMDVKTLQVELFAELSKPNMYGQTICWFATIIVCTNYLR</sequence>
<dbReference type="Gramene" id="TraesCS7A03G0057400.1">
    <property type="protein sequence ID" value="TraesCS7A03G0057400.1.CDS"/>
    <property type="gene ID" value="TraesCS7A03G0057400"/>
</dbReference>
<proteinExistence type="predicted"/>
<dbReference type="Gramene" id="TraesJAG7A03G03785810.1">
    <property type="protein sequence ID" value="TraesJAG7A03G03785810.1"/>
    <property type="gene ID" value="TraesJAG7A03G03785810"/>
</dbReference>
<feature type="domain" description="F-box" evidence="1">
    <location>
        <begin position="50"/>
        <end position="97"/>
    </location>
</feature>
<reference evidence="2" key="2">
    <citation type="submission" date="2018-10" db="UniProtKB">
        <authorList>
            <consortium name="EnsemblPlants"/>
        </authorList>
    </citation>
    <scope>IDENTIFICATION</scope>
</reference>
<dbReference type="Proteomes" id="UP000019116">
    <property type="component" value="Chromosome 7A"/>
</dbReference>
<dbReference type="Gramene" id="TraesCS7A02G028000.1">
    <property type="protein sequence ID" value="TraesCS7A02G028000.1"/>
    <property type="gene ID" value="TraesCS7A02G028000"/>
</dbReference>
<dbReference type="SMART" id="SM00256">
    <property type="entry name" value="FBOX"/>
    <property type="match status" value="1"/>
</dbReference>
<dbReference type="EnsemblPlants" id="TraesCS7A02G028000.1">
    <property type="protein sequence ID" value="TraesCS7A02G028000.1"/>
    <property type="gene ID" value="TraesCS7A02G028000"/>
</dbReference>
<dbReference type="OrthoDB" id="627920at2759"/>
<evidence type="ECO:0000259" key="1">
    <source>
        <dbReference type="PROSITE" id="PS50181"/>
    </source>
</evidence>
<accession>A0A3B6R740</accession>
<evidence type="ECO:0000313" key="2">
    <source>
        <dbReference type="EnsemblPlants" id="TraesCS7A02G028000.1"/>
    </source>
</evidence>
<dbReference type="PANTHER" id="PTHR31264:SF32">
    <property type="entry name" value="F-BOX DOMAIN-CONTAINING PROTEIN"/>
    <property type="match status" value="1"/>
</dbReference>
<dbReference type="OMA" id="WSAQATI"/>
<dbReference type="Pfam" id="PF12937">
    <property type="entry name" value="F-box-like"/>
    <property type="match status" value="1"/>
</dbReference>
<dbReference type="SUPFAM" id="SSF81383">
    <property type="entry name" value="F-box domain"/>
    <property type="match status" value="1"/>
</dbReference>
<dbReference type="InterPro" id="IPR001810">
    <property type="entry name" value="F-box_dom"/>
</dbReference>
<dbReference type="AlphaFoldDB" id="A0A3B6R740"/>
<name>A0A3B6R740_WHEAT</name>
<protein>
    <recommendedName>
        <fullName evidence="1">F-box domain-containing protein</fullName>
    </recommendedName>
</protein>
<dbReference type="PROSITE" id="PS50181">
    <property type="entry name" value="FBOX"/>
    <property type="match status" value="1"/>
</dbReference>
<dbReference type="Gramene" id="TraesARI7A03G03767920.2">
    <property type="protein sequence ID" value="TraesARI7A03G03767920.2"/>
    <property type="gene ID" value="TraesARI7A03G03767920"/>
</dbReference>
<dbReference type="Gramene" id="TraesCLE_scaffold_006607_01G000100.1">
    <property type="protein sequence ID" value="TraesCLE_scaffold_006607_01G000100.1"/>
    <property type="gene ID" value="TraesCLE_scaffold_006607_01G000100"/>
</dbReference>
<organism evidence="2">
    <name type="scientific">Triticum aestivum</name>
    <name type="common">Wheat</name>
    <dbReference type="NCBI Taxonomy" id="4565"/>
    <lineage>
        <taxon>Eukaryota</taxon>
        <taxon>Viridiplantae</taxon>
        <taxon>Streptophyta</taxon>
        <taxon>Embryophyta</taxon>
        <taxon>Tracheophyta</taxon>
        <taxon>Spermatophyta</taxon>
        <taxon>Magnoliopsida</taxon>
        <taxon>Liliopsida</taxon>
        <taxon>Poales</taxon>
        <taxon>Poaceae</taxon>
        <taxon>BOP clade</taxon>
        <taxon>Pooideae</taxon>
        <taxon>Triticodae</taxon>
        <taxon>Triticeae</taxon>
        <taxon>Triticinae</taxon>
        <taxon>Triticum</taxon>
    </lineage>
</organism>